<dbReference type="Proteomes" id="UP000002148">
    <property type="component" value="Chromosome"/>
</dbReference>
<feature type="domain" description="Anti-bacteriophage protein A/HamA C-terminal" evidence="1">
    <location>
        <begin position="12"/>
        <end position="302"/>
    </location>
</feature>
<dbReference type="KEGG" id="ssa:SSA_1888"/>
<organism evidence="2 3">
    <name type="scientific">Streptococcus sanguinis (strain SK36)</name>
    <dbReference type="NCBI Taxonomy" id="388919"/>
    <lineage>
        <taxon>Bacteria</taxon>
        <taxon>Bacillati</taxon>
        <taxon>Bacillota</taxon>
        <taxon>Bacilli</taxon>
        <taxon>Lactobacillales</taxon>
        <taxon>Streptococcaceae</taxon>
        <taxon>Streptococcus</taxon>
    </lineage>
</organism>
<dbReference type="InterPro" id="IPR014976">
    <property type="entry name" value="AbpA_HamA_C"/>
</dbReference>
<dbReference type="HOGENOM" id="CLU_079359_0_0_9"/>
<sequence length="311" mass="36612">MKGKYTDYYQYDEISSHCFHIVFDLDGSNNIVQNEKGWIEEIFNSIPFFALGRDKAMEICEESPREAVRQGLKLLYDIKEIREANKEYLTNPKLKFDDKYLKRGEFGELILYYLLQEKLGKPQLISKLYFKDSYNSVVHGFDAVHFDKISKELWIGESKFYKDKNSALRDLADDLNKHFNIDFFNQEFTIIKRRFGDLSVQDDDISSLVDPETKLLSKIININACFFALFDSKIVNSFSYESGTDNPSQEFLDVLKKAVEKTKFDFDKKISTYPYKDKLKIHLFLFPVNSKFKLIQALHNKLKREQALYDN</sequence>
<evidence type="ECO:0000259" key="1">
    <source>
        <dbReference type="Pfam" id="PF08878"/>
    </source>
</evidence>
<dbReference type="eggNOG" id="ENOG502Z96M">
    <property type="taxonomic scope" value="Bacteria"/>
</dbReference>
<dbReference type="Pfam" id="PF08878">
    <property type="entry name" value="HamA"/>
    <property type="match status" value="1"/>
</dbReference>
<proteinExistence type="predicted"/>
<evidence type="ECO:0000313" key="2">
    <source>
        <dbReference type="EMBL" id="ABN45266.1"/>
    </source>
</evidence>
<accession>A3CQ11</accession>
<protein>
    <recommendedName>
        <fullName evidence="1">Anti-bacteriophage protein A/HamA C-terminal domain-containing protein</fullName>
    </recommendedName>
</protein>
<reference evidence="2 3" key="1">
    <citation type="journal article" date="2007" name="J. Bacteriol.">
        <title>Genome of the opportunistic pathogen Streptococcus sanguinis.</title>
        <authorList>
            <person name="Xu P."/>
            <person name="Alves J.M."/>
            <person name="Kitten T."/>
            <person name="Brown A."/>
            <person name="Chen Z."/>
            <person name="Ozaki L.S."/>
            <person name="Manque P."/>
            <person name="Ge X."/>
            <person name="Serrano M.G."/>
            <person name="Puiu D."/>
            <person name="Hendricks S."/>
            <person name="Wang Y."/>
            <person name="Chaplin M.D."/>
            <person name="Akan D."/>
            <person name="Paik S."/>
            <person name="Peterson D.L."/>
            <person name="Macrina F.L."/>
            <person name="Buck G.A."/>
        </authorList>
    </citation>
    <scope>NUCLEOTIDE SEQUENCE [LARGE SCALE GENOMIC DNA]</scope>
    <source>
        <strain evidence="2 3">SK36</strain>
    </source>
</reference>
<name>A3CQ11_STRSV</name>
<dbReference type="OrthoDB" id="785623at2"/>
<dbReference type="EMBL" id="CP000387">
    <property type="protein sequence ID" value="ABN45266.1"/>
    <property type="molecule type" value="Genomic_DNA"/>
</dbReference>
<keyword evidence="3" id="KW-1185">Reference proteome</keyword>
<dbReference type="RefSeq" id="WP_011837429.1">
    <property type="nucleotide sequence ID" value="NC_009009.1"/>
</dbReference>
<dbReference type="AlphaFoldDB" id="A3CQ11"/>
<gene>
    <name evidence="2" type="ordered locus">SSA_1888</name>
</gene>
<evidence type="ECO:0000313" key="3">
    <source>
        <dbReference type="Proteomes" id="UP000002148"/>
    </source>
</evidence>
<dbReference type="PATRIC" id="fig|388919.9.peg.1791"/>